<dbReference type="InterPro" id="IPR036047">
    <property type="entry name" value="F-box-like_dom_sf"/>
</dbReference>
<feature type="domain" description="F-box" evidence="1">
    <location>
        <begin position="14"/>
        <end position="60"/>
    </location>
</feature>
<dbReference type="OrthoDB" id="3211970at2759"/>
<evidence type="ECO:0000313" key="2">
    <source>
        <dbReference type="EMBL" id="KIJ65184.1"/>
    </source>
</evidence>
<name>A0A0C9VHS4_9AGAM</name>
<protein>
    <recommendedName>
        <fullName evidence="1">F-box domain-containing protein</fullName>
    </recommendedName>
</protein>
<dbReference type="AlphaFoldDB" id="A0A0C9VHS4"/>
<dbReference type="InterPro" id="IPR001810">
    <property type="entry name" value="F-box_dom"/>
</dbReference>
<evidence type="ECO:0000313" key="3">
    <source>
        <dbReference type="Proteomes" id="UP000053820"/>
    </source>
</evidence>
<dbReference type="PROSITE" id="PS50181">
    <property type="entry name" value="FBOX"/>
    <property type="match status" value="1"/>
</dbReference>
<dbReference type="EMBL" id="KN839844">
    <property type="protein sequence ID" value="KIJ65184.1"/>
    <property type="molecule type" value="Genomic_DNA"/>
</dbReference>
<keyword evidence="3" id="KW-1185">Reference proteome</keyword>
<reference evidence="2 3" key="1">
    <citation type="submission" date="2014-04" db="EMBL/GenBank/DDBJ databases">
        <title>Evolutionary Origins and Diversification of the Mycorrhizal Mutualists.</title>
        <authorList>
            <consortium name="DOE Joint Genome Institute"/>
            <consortium name="Mycorrhizal Genomics Consortium"/>
            <person name="Kohler A."/>
            <person name="Kuo A."/>
            <person name="Nagy L.G."/>
            <person name="Floudas D."/>
            <person name="Copeland A."/>
            <person name="Barry K.W."/>
            <person name="Cichocki N."/>
            <person name="Veneault-Fourrey C."/>
            <person name="LaButti K."/>
            <person name="Lindquist E.A."/>
            <person name="Lipzen A."/>
            <person name="Lundell T."/>
            <person name="Morin E."/>
            <person name="Murat C."/>
            <person name="Riley R."/>
            <person name="Ohm R."/>
            <person name="Sun H."/>
            <person name="Tunlid A."/>
            <person name="Henrissat B."/>
            <person name="Grigoriev I.V."/>
            <person name="Hibbett D.S."/>
            <person name="Martin F."/>
        </authorList>
    </citation>
    <scope>NUCLEOTIDE SEQUENCE [LARGE SCALE GENOMIC DNA]</scope>
    <source>
        <strain evidence="2 3">MD-312</strain>
    </source>
</reference>
<dbReference type="Gene3D" id="1.20.1280.50">
    <property type="match status" value="1"/>
</dbReference>
<sequence>MHHDSDPHWQNRSPALFSTLPVELLHQLAGFLDIPDILTLRQTCKYFFALSKDRSLWIALFNRLREEQPLPCSRSELGAMSVTEIERALWMALKVEKSFLVPRECTQSIDDSGKHGVRGSLSGLSFVLDRYLLSADNTMVISLWDITELSSSPTGISYPCARLSLPSWVLLAHTLSFDKSTLYVAVSRHDRARIYTVPLETIAPTTNKYRLSFNLAADFNMQLPDAIRCINPESNLALLYNTATSIDVLNWQTNCRATISIQPNGHEEVWNGVLTLQFCGPYILCFRVHSVEAYPLPLGFLGPTAATLGALSMLQHRFTAVNFRRASLSHTRLSQNSAGEVYTIFVLSNDVFRGTFHYQITVKIKPVPSISVRSLALQGLGISDSHLPRKETGSHMPSDVSRTDAFVSAWALGSVGLRGVWVDRKRGSIDRRVVAFTTHPSRLRSYELPSPEGNEDEADEFIANVPRFSGNAILAISSYDLQDDITICAVSEYSGHIALGARSGAISLI</sequence>
<accession>A0A0C9VHS4</accession>
<dbReference type="Pfam" id="PF12937">
    <property type="entry name" value="F-box-like"/>
    <property type="match status" value="1"/>
</dbReference>
<gene>
    <name evidence="2" type="ORF">HYDPIDRAFT_111077</name>
</gene>
<evidence type="ECO:0000259" key="1">
    <source>
        <dbReference type="PROSITE" id="PS50181"/>
    </source>
</evidence>
<dbReference type="Proteomes" id="UP000053820">
    <property type="component" value="Unassembled WGS sequence"/>
</dbReference>
<organism evidence="2 3">
    <name type="scientific">Hydnomerulius pinastri MD-312</name>
    <dbReference type="NCBI Taxonomy" id="994086"/>
    <lineage>
        <taxon>Eukaryota</taxon>
        <taxon>Fungi</taxon>
        <taxon>Dikarya</taxon>
        <taxon>Basidiomycota</taxon>
        <taxon>Agaricomycotina</taxon>
        <taxon>Agaricomycetes</taxon>
        <taxon>Agaricomycetidae</taxon>
        <taxon>Boletales</taxon>
        <taxon>Boletales incertae sedis</taxon>
        <taxon>Leucogyrophana</taxon>
    </lineage>
</organism>
<dbReference type="SUPFAM" id="SSF81383">
    <property type="entry name" value="F-box domain"/>
    <property type="match status" value="1"/>
</dbReference>
<dbReference type="HOGENOM" id="CLU_024271_0_0_1"/>
<proteinExistence type="predicted"/>
<dbReference type="SMART" id="SM00256">
    <property type="entry name" value="FBOX"/>
    <property type="match status" value="1"/>
</dbReference>